<keyword evidence="3" id="KW-0472">Membrane</keyword>
<dbReference type="Proteomes" id="UP000663207">
    <property type="component" value="Chromosome"/>
</dbReference>
<keyword evidence="5" id="KW-1185">Reference proteome</keyword>
<dbReference type="EMBL" id="CP071502">
    <property type="protein sequence ID" value="QSX36937.1"/>
    <property type="molecule type" value="Genomic_DNA"/>
</dbReference>
<gene>
    <name evidence="4" type="ORF">JYB85_16985</name>
</gene>
<reference evidence="4 5" key="1">
    <citation type="submission" date="2021-03" db="EMBL/GenBank/DDBJ databases">
        <title>Novel species identification of genus Shewanella.</title>
        <authorList>
            <person name="Liu G."/>
            <person name="Zhang Q."/>
        </authorList>
    </citation>
    <scope>NUCLEOTIDE SEQUENCE [LARGE SCALE GENOMIC DNA]</scope>
    <source>
        <strain evidence="4 5">FJAT-52962</strain>
    </source>
</reference>
<keyword evidence="1" id="KW-0175">Coiled coil</keyword>
<feature type="compositionally biased region" description="Low complexity" evidence="2">
    <location>
        <begin position="13"/>
        <end position="24"/>
    </location>
</feature>
<evidence type="ECO:0000313" key="4">
    <source>
        <dbReference type="EMBL" id="QSX36937.1"/>
    </source>
</evidence>
<evidence type="ECO:0000256" key="1">
    <source>
        <dbReference type="SAM" id="Coils"/>
    </source>
</evidence>
<dbReference type="PANTHER" id="PTHR38043">
    <property type="entry name" value="PROTEIN HEMX"/>
    <property type="match status" value="1"/>
</dbReference>
<accession>A0ABX7R0V7</accession>
<keyword evidence="3" id="KW-0812">Transmembrane</keyword>
<protein>
    <submittedName>
        <fullName evidence="4">Uroporphyrinogen-III C-methyltransferase</fullName>
    </submittedName>
</protein>
<dbReference type="PANTHER" id="PTHR38043:SF1">
    <property type="entry name" value="PROTEIN HEMX"/>
    <property type="match status" value="1"/>
</dbReference>
<dbReference type="InterPro" id="IPR007470">
    <property type="entry name" value="HemX"/>
</dbReference>
<feature type="coiled-coil region" evidence="1">
    <location>
        <begin position="79"/>
        <end position="123"/>
    </location>
</feature>
<sequence length="368" mass="41415">MDNQPQEVESTLPDTPQDMDPQPTAENAPKGRPWFFMVLTLFALLAAATAIGGSYWLYLQMQALQQENQSAGHQWQTALNNANGQISALSQQLQQQSTLAGKLQALEDQQQQTAQRINSLTQRDPNHWVLAEAEYLIRLAGRKLWLERDPATSMALLKEADGRIESLQNPALLPLRKALASDISSVSSIKITDAAGTLYAIDEIINGLDKLPLNRTEAEPIAAEDQQQLTESIDDWRTNLAKSWQALIQEFITIRHRNTDLAPLLSPQQQWYLQQNVRNKLLQAQLALHRHDELNYRQSIAMARKWIYQYFSLSSEQTQAALEALDALQTLRIDPITIESFKADKLLQQFKEYGDLLGAESSAGETGQ</sequence>
<dbReference type="RefSeq" id="WP_207380225.1">
    <property type="nucleotide sequence ID" value="NZ_CP071502.1"/>
</dbReference>
<feature type="transmembrane region" description="Helical" evidence="3">
    <location>
        <begin position="34"/>
        <end position="58"/>
    </location>
</feature>
<proteinExistence type="predicted"/>
<keyword evidence="3" id="KW-1133">Transmembrane helix</keyword>
<evidence type="ECO:0000256" key="2">
    <source>
        <dbReference type="SAM" id="MobiDB-lite"/>
    </source>
</evidence>
<name>A0ABX7R0V7_9GAMM</name>
<organism evidence="4 5">
    <name type="scientific">Shewanella sedimentimangrovi</name>
    <dbReference type="NCBI Taxonomy" id="2814293"/>
    <lineage>
        <taxon>Bacteria</taxon>
        <taxon>Pseudomonadati</taxon>
        <taxon>Pseudomonadota</taxon>
        <taxon>Gammaproteobacteria</taxon>
        <taxon>Alteromonadales</taxon>
        <taxon>Shewanellaceae</taxon>
        <taxon>Shewanella</taxon>
    </lineage>
</organism>
<evidence type="ECO:0000313" key="5">
    <source>
        <dbReference type="Proteomes" id="UP000663207"/>
    </source>
</evidence>
<feature type="region of interest" description="Disordered" evidence="2">
    <location>
        <begin position="1"/>
        <end position="28"/>
    </location>
</feature>
<dbReference type="Pfam" id="PF04375">
    <property type="entry name" value="HemX"/>
    <property type="match status" value="1"/>
</dbReference>
<evidence type="ECO:0000256" key="3">
    <source>
        <dbReference type="SAM" id="Phobius"/>
    </source>
</evidence>